<evidence type="ECO:0000256" key="2">
    <source>
        <dbReference type="ARBA" id="ARBA00022448"/>
    </source>
</evidence>
<sequence>MTFTTSKRLPSAVLTGAVSFALALAIGWTPNHVAAQSAGTLVGTVTDAASRRPLEAAQVYIPGTGIGALTNAAGRFLLLNVPAGEYTLTAELVGYRSGEQTVTVGVGQSVQVDIGLAQTAITLDEIVVTGAGIATEKRKLGNTIATLDVATLENAPIADFSQLIAGREPGVVALPSSGFTGEGARIRIRGSSSLSQLNEPIVYVDGIRVDRSAVQNFNGQGNPSRLDDIPPESIERIEILKGAAAATLYGTEASNGVIQIFTKKGRAGAPRFTAQADFTGIQVPTNRINNIAGFARNADEQAMISSRWGKSVGLYEVIEEPLVPTMLETGFNQTYSASASGGSEAFQYYISGRFADEDGGYDAAQNFEPVPGIEPEVDTNRRVSLNSNFTLIPSSKVRIGISTLYSDMEHHTPDNSNNIYGVFSSALMSQLHKASASNLYGNPAFATTRENMYQLNVANSSHFAGSMNVGYTPMDGFRLDGTFGVDFTSDDTFNFRPYKWNVDGFSGSTPDGSRNVQEHRSREITTDMKGSYINNMDVGDMTFENTLLFGGQGFLRQNQYAGGSGRDFPGPGLETLSALANEGSFESWVRVVQIGGYIQDQIGWNDWVFATVGGRWDANSAFGSEFSTAFYPKASLSVIPSQGLEWNSDLISTFRLRGAVGQSGLQPGAFDKFTTFSPQPSEEGPGVQPANLGNAGLKPEVSTEWEFGTEVGLFDDTWSLDATYWTRNVADALVARRYPVTGGFTQTQLSNIGSLDAWGMELNLRGSLIQTESVSLNVFANGAYLTEKVSDMGGAPPLKTGNTYPRYRNYILQGYAPASFFGAKTADVAIPLNIDGTCTEPSQAAALEYFAGPVDPSSFKPLAIGNSDFDSPNGQFVSHNCGAGLLESYLGKPAPDWAGSFGFNVAFAGNFEFAALAEYKLGYHAQDLSGQFRRSNSFIGRNTPQSARLWSTMLNPATSAQDRLDAAIEWATQVESLAPMSGMNAIYEASFIRLRELSLSYRVPADVVSGWGLSTATINLGARNSYLYMPGNYPGMDPEGNVTGRCNGGLNCNFLDATEGWGLPIPRRFTLSTRVTF</sequence>
<dbReference type="EMBL" id="UINC01000539">
    <property type="protein sequence ID" value="SUZ57054.1"/>
    <property type="molecule type" value="Genomic_DNA"/>
</dbReference>
<dbReference type="Gene3D" id="2.40.170.20">
    <property type="entry name" value="TonB-dependent receptor, beta-barrel domain"/>
    <property type="match status" value="1"/>
</dbReference>
<dbReference type="GO" id="GO:0030246">
    <property type="term" value="F:carbohydrate binding"/>
    <property type="evidence" value="ECO:0007669"/>
    <property type="project" value="InterPro"/>
</dbReference>
<proteinExistence type="predicted"/>
<organism evidence="11">
    <name type="scientific">marine metagenome</name>
    <dbReference type="NCBI Taxonomy" id="408172"/>
    <lineage>
        <taxon>unclassified sequences</taxon>
        <taxon>metagenomes</taxon>
        <taxon>ecological metagenomes</taxon>
    </lineage>
</organism>
<evidence type="ECO:0000256" key="8">
    <source>
        <dbReference type="ARBA" id="ARBA00023237"/>
    </source>
</evidence>
<dbReference type="GO" id="GO:0009279">
    <property type="term" value="C:cell outer membrane"/>
    <property type="evidence" value="ECO:0007669"/>
    <property type="project" value="UniProtKB-SubCell"/>
</dbReference>
<dbReference type="NCBIfam" id="TIGR04056">
    <property type="entry name" value="OMP_RagA_SusC"/>
    <property type="match status" value="1"/>
</dbReference>
<dbReference type="Gene3D" id="2.170.130.10">
    <property type="entry name" value="TonB-dependent receptor, plug domain"/>
    <property type="match status" value="1"/>
</dbReference>
<dbReference type="PANTHER" id="PTHR30069">
    <property type="entry name" value="TONB-DEPENDENT OUTER MEMBRANE RECEPTOR"/>
    <property type="match status" value="1"/>
</dbReference>
<accession>A0A381NSF1</accession>
<keyword evidence="4" id="KW-0732">Signal</keyword>
<evidence type="ECO:0000256" key="6">
    <source>
        <dbReference type="ARBA" id="ARBA00023136"/>
    </source>
</evidence>
<dbReference type="InterPro" id="IPR012910">
    <property type="entry name" value="Plug_dom"/>
</dbReference>
<evidence type="ECO:0000256" key="5">
    <source>
        <dbReference type="ARBA" id="ARBA00023077"/>
    </source>
</evidence>
<evidence type="ECO:0000313" key="11">
    <source>
        <dbReference type="EMBL" id="SUZ57054.1"/>
    </source>
</evidence>
<evidence type="ECO:0000256" key="1">
    <source>
        <dbReference type="ARBA" id="ARBA00004571"/>
    </source>
</evidence>
<dbReference type="Pfam" id="PF07715">
    <property type="entry name" value="Plug"/>
    <property type="match status" value="1"/>
</dbReference>
<dbReference type="PANTHER" id="PTHR30069:SF29">
    <property type="entry name" value="HEMOGLOBIN AND HEMOGLOBIN-HAPTOGLOBIN-BINDING PROTEIN 1-RELATED"/>
    <property type="match status" value="1"/>
</dbReference>
<keyword evidence="2" id="KW-0813">Transport</keyword>
<feature type="domain" description="TonB-dependent receptor plug" evidence="10">
    <location>
        <begin position="137"/>
        <end position="257"/>
    </location>
</feature>
<keyword evidence="5" id="KW-0798">TonB box</keyword>
<dbReference type="InterPro" id="IPR000531">
    <property type="entry name" value="Beta-barrel_TonB"/>
</dbReference>
<reference evidence="11" key="1">
    <citation type="submission" date="2018-05" db="EMBL/GenBank/DDBJ databases">
        <authorList>
            <person name="Lanie J.A."/>
            <person name="Ng W.-L."/>
            <person name="Kazmierczak K.M."/>
            <person name="Andrzejewski T.M."/>
            <person name="Davidsen T.M."/>
            <person name="Wayne K.J."/>
            <person name="Tettelin H."/>
            <person name="Glass J.I."/>
            <person name="Rusch D."/>
            <person name="Podicherti R."/>
            <person name="Tsui H.-C.T."/>
            <person name="Winkler M.E."/>
        </authorList>
    </citation>
    <scope>NUCLEOTIDE SEQUENCE</scope>
</reference>
<feature type="domain" description="TonB-dependent receptor-like beta-barrel" evidence="9">
    <location>
        <begin position="461"/>
        <end position="806"/>
    </location>
</feature>
<dbReference type="InterPro" id="IPR023996">
    <property type="entry name" value="TonB-dep_OMP_SusC/RagA"/>
</dbReference>
<dbReference type="SUPFAM" id="SSF49452">
    <property type="entry name" value="Starch-binding domain-like"/>
    <property type="match status" value="1"/>
</dbReference>
<keyword evidence="7" id="KW-0675">Receptor</keyword>
<dbReference type="Pfam" id="PF13715">
    <property type="entry name" value="CarbopepD_reg_2"/>
    <property type="match status" value="1"/>
</dbReference>
<dbReference type="Gene3D" id="2.60.40.1120">
    <property type="entry name" value="Carboxypeptidase-like, regulatory domain"/>
    <property type="match status" value="1"/>
</dbReference>
<protein>
    <recommendedName>
        <fullName evidence="12">TonB-dependent receptor plug domain-containing protein</fullName>
    </recommendedName>
</protein>
<evidence type="ECO:0000259" key="9">
    <source>
        <dbReference type="Pfam" id="PF00593"/>
    </source>
</evidence>
<keyword evidence="6" id="KW-0472">Membrane</keyword>
<evidence type="ECO:0000256" key="7">
    <source>
        <dbReference type="ARBA" id="ARBA00023170"/>
    </source>
</evidence>
<dbReference type="GO" id="GO:0015344">
    <property type="term" value="F:siderophore uptake transmembrane transporter activity"/>
    <property type="evidence" value="ECO:0007669"/>
    <property type="project" value="TreeGrafter"/>
</dbReference>
<dbReference type="InterPro" id="IPR013784">
    <property type="entry name" value="Carb-bd-like_fold"/>
</dbReference>
<evidence type="ECO:0000259" key="10">
    <source>
        <dbReference type="Pfam" id="PF07715"/>
    </source>
</evidence>
<dbReference type="SUPFAM" id="SSF56935">
    <property type="entry name" value="Porins"/>
    <property type="match status" value="1"/>
</dbReference>
<evidence type="ECO:0008006" key="12">
    <source>
        <dbReference type="Google" id="ProtNLM"/>
    </source>
</evidence>
<dbReference type="GO" id="GO:0044718">
    <property type="term" value="P:siderophore transmembrane transport"/>
    <property type="evidence" value="ECO:0007669"/>
    <property type="project" value="TreeGrafter"/>
</dbReference>
<dbReference type="InterPro" id="IPR037066">
    <property type="entry name" value="Plug_dom_sf"/>
</dbReference>
<gene>
    <name evidence="11" type="ORF">METZ01_LOCUS9908</name>
</gene>
<evidence type="ECO:0000256" key="4">
    <source>
        <dbReference type="ARBA" id="ARBA00022729"/>
    </source>
</evidence>
<dbReference type="InterPro" id="IPR039426">
    <property type="entry name" value="TonB-dep_rcpt-like"/>
</dbReference>
<dbReference type="InterPro" id="IPR036942">
    <property type="entry name" value="Beta-barrel_TonB_sf"/>
</dbReference>
<keyword evidence="3" id="KW-0812">Transmembrane</keyword>
<dbReference type="AlphaFoldDB" id="A0A381NSF1"/>
<dbReference type="PROSITE" id="PS52016">
    <property type="entry name" value="TONB_DEPENDENT_REC_3"/>
    <property type="match status" value="1"/>
</dbReference>
<keyword evidence="8" id="KW-0998">Cell outer membrane</keyword>
<comment type="subcellular location">
    <subcellularLocation>
        <location evidence="1">Cell outer membrane</location>
        <topology evidence="1">Multi-pass membrane protein</topology>
    </subcellularLocation>
</comment>
<name>A0A381NSF1_9ZZZZ</name>
<evidence type="ECO:0000256" key="3">
    <source>
        <dbReference type="ARBA" id="ARBA00022692"/>
    </source>
</evidence>
<dbReference type="Pfam" id="PF00593">
    <property type="entry name" value="TonB_dep_Rec_b-barrel"/>
    <property type="match status" value="1"/>
</dbReference>